<protein>
    <recommendedName>
        <fullName evidence="1">Rhodanese domain-containing protein</fullName>
    </recommendedName>
</protein>
<dbReference type="OrthoDB" id="5372786at2"/>
<dbReference type="InterPro" id="IPR001763">
    <property type="entry name" value="Rhodanese-like_dom"/>
</dbReference>
<dbReference type="EMBL" id="CP001279">
    <property type="protein sequence ID" value="ACM93603.1"/>
    <property type="molecule type" value="Genomic_DNA"/>
</dbReference>
<dbReference type="eggNOG" id="COG0607">
    <property type="taxonomic scope" value="Bacteria"/>
</dbReference>
<dbReference type="KEGG" id="nam:NAMH_1069"/>
<gene>
    <name evidence="2" type="ordered locus">NAMH_1069</name>
</gene>
<dbReference type="SUPFAM" id="SSF52821">
    <property type="entry name" value="Rhodanese/Cell cycle control phosphatase"/>
    <property type="match status" value="1"/>
</dbReference>
<name>B9LA10_NAUPA</name>
<dbReference type="CDD" id="cd00158">
    <property type="entry name" value="RHOD"/>
    <property type="match status" value="1"/>
</dbReference>
<dbReference type="STRING" id="598659.NAMH_1069"/>
<evidence type="ECO:0000259" key="1">
    <source>
        <dbReference type="PROSITE" id="PS50206"/>
    </source>
</evidence>
<dbReference type="RefSeq" id="WP_015902655.1">
    <property type="nucleotide sequence ID" value="NC_012115.1"/>
</dbReference>
<dbReference type="HOGENOM" id="CLU_1967537_0_0_7"/>
<dbReference type="PROSITE" id="PS50206">
    <property type="entry name" value="RHODANESE_3"/>
    <property type="match status" value="1"/>
</dbReference>
<proteinExistence type="predicted"/>
<dbReference type="InterPro" id="IPR036873">
    <property type="entry name" value="Rhodanese-like_dom_sf"/>
</dbReference>
<dbReference type="AlphaFoldDB" id="B9LA10"/>
<sequence>MAKLTQFENEVVGRFKESLTFNKEKENLANIDIHKARELLKEVGAILLDVTLPHLVDPQNAEEAGIVNAYYTPYPEFADYIDILPDDKTQPIVVACRKAFFASRIKGLLDILGYENVYVMTDDIKYLIEAHLAHTEG</sequence>
<evidence type="ECO:0000313" key="3">
    <source>
        <dbReference type="Proteomes" id="UP000000448"/>
    </source>
</evidence>
<feature type="domain" description="Rhodanese" evidence="1">
    <location>
        <begin position="41"/>
        <end position="136"/>
    </location>
</feature>
<reference evidence="2 3" key="1">
    <citation type="journal article" date="2009" name="PLoS Genet.">
        <title>Adaptations to submarine hydrothermal environments exemplified by the genome of Nautilia profundicola.</title>
        <authorList>
            <person name="Campbell B.J."/>
            <person name="Smith J.L."/>
            <person name="Hanson T.E."/>
            <person name="Klotz M.G."/>
            <person name="Stein L.Y."/>
            <person name="Lee C.K."/>
            <person name="Wu D."/>
            <person name="Robinson J.M."/>
            <person name="Khouri H.M."/>
            <person name="Eisen J.A."/>
            <person name="Cary S.C."/>
        </authorList>
    </citation>
    <scope>NUCLEOTIDE SEQUENCE [LARGE SCALE GENOMIC DNA]</scope>
    <source>
        <strain evidence="3">ATCC BAA-1463 / DSM 18972 / AmH</strain>
    </source>
</reference>
<evidence type="ECO:0000313" key="2">
    <source>
        <dbReference type="EMBL" id="ACM93603.1"/>
    </source>
</evidence>
<accession>B9LA10</accession>
<dbReference type="Gene3D" id="3.40.250.10">
    <property type="entry name" value="Rhodanese-like domain"/>
    <property type="match status" value="1"/>
</dbReference>
<keyword evidence="3" id="KW-1185">Reference proteome</keyword>
<organism evidence="2 3">
    <name type="scientific">Nautilia profundicola (strain ATCC BAA-1463 / DSM 18972 / AmH)</name>
    <dbReference type="NCBI Taxonomy" id="598659"/>
    <lineage>
        <taxon>Bacteria</taxon>
        <taxon>Pseudomonadati</taxon>
        <taxon>Campylobacterota</taxon>
        <taxon>Epsilonproteobacteria</taxon>
        <taxon>Nautiliales</taxon>
        <taxon>Nautiliaceae</taxon>
        <taxon>Nautilia</taxon>
    </lineage>
</organism>
<dbReference type="Proteomes" id="UP000000448">
    <property type="component" value="Chromosome"/>
</dbReference>